<name>A0A2P4R729_9LACO</name>
<comment type="caution">
    <text evidence="1">The sequence shown here is derived from an EMBL/GenBank/DDBJ whole genome shotgun (WGS) entry which is preliminary data.</text>
</comment>
<proteinExistence type="predicted"/>
<protein>
    <submittedName>
        <fullName evidence="1">Uncharacterized protein</fullName>
    </submittedName>
</protein>
<dbReference type="EMBL" id="PPWZ01000029">
    <property type="protein sequence ID" value="POH37062.1"/>
    <property type="molecule type" value="Genomic_DNA"/>
</dbReference>
<organism evidence="1">
    <name type="scientific">Companilactobacillus formosensis</name>
    <dbReference type="NCBI Taxonomy" id="1617889"/>
    <lineage>
        <taxon>Bacteria</taxon>
        <taxon>Bacillati</taxon>
        <taxon>Bacillota</taxon>
        <taxon>Bacilli</taxon>
        <taxon>Lactobacillales</taxon>
        <taxon>Lactobacillaceae</taxon>
        <taxon>Companilactobacillus</taxon>
    </lineage>
</organism>
<sequence>MKLNSQYTLSGVQFATTNDFKEVIKGSEISYQYHNKNYRGIVTAVDHVSNFQNYHLESGNLVIFSDTQPDQFIILQK</sequence>
<reference evidence="1" key="1">
    <citation type="submission" date="2018-01" db="EMBL/GenBank/DDBJ databases">
        <title>Genome sequnecing of Lactobacillus formosensis KACC 18721.</title>
        <authorList>
            <person name="Kim S.-J."/>
            <person name="Heo J."/>
        </authorList>
    </citation>
    <scope>NUCLEOTIDE SEQUENCE</scope>
    <source>
        <strain evidence="1">KACC 18721</strain>
    </source>
</reference>
<gene>
    <name evidence="1" type="ORF">C2R26_04915</name>
</gene>
<accession>A0A2P4R729</accession>
<evidence type="ECO:0000313" key="1">
    <source>
        <dbReference type="EMBL" id="POH37062.1"/>
    </source>
</evidence>
<dbReference type="AlphaFoldDB" id="A0A2P4R729"/>